<dbReference type="SUPFAM" id="SSF55347">
    <property type="entry name" value="Glyceraldehyde-3-phosphate dehydrogenase-like, C-terminal domain"/>
    <property type="match status" value="1"/>
</dbReference>
<dbReference type="AlphaFoldDB" id="A0A5B9ECM4"/>
<dbReference type="InterPro" id="IPR000683">
    <property type="entry name" value="Gfo/Idh/MocA-like_OxRdtase_N"/>
</dbReference>
<dbReference type="Proteomes" id="UP000321820">
    <property type="component" value="Chromosome"/>
</dbReference>
<gene>
    <name evidence="3" type="ORF">FTW19_10890</name>
</gene>
<keyword evidence="4" id="KW-1185">Reference proteome</keyword>
<dbReference type="Gene3D" id="3.40.50.720">
    <property type="entry name" value="NAD(P)-binding Rossmann-like Domain"/>
    <property type="match status" value="1"/>
</dbReference>
<accession>A0A5B9ECM4</accession>
<feature type="domain" description="Gfo/Idh/MocA-like oxidoreductase N-terminal" evidence="1">
    <location>
        <begin position="44"/>
        <end position="164"/>
    </location>
</feature>
<protein>
    <submittedName>
        <fullName evidence="3">Gfo/Idh/MocA family oxidoreductase</fullName>
    </submittedName>
</protein>
<sequence>MVKRLRTRKGASVETGISRRNFLIAGGITALSATRVLGANQTLRLGVIGAGGRMRGLLDAAERTGVPFEIAAVCDVYAPRCEEVKQRSRATDATVHHDFHALLDDKTLDAVIIATPDHWHVRIAEAALASGKDVYLEKPVTHTLEEGAVLLKAVRSCKQILQCGTQQRSWSHFRNAVSLIQGGALGRVTQVRTYWWQNYDVSWVPKPVDVAQLDWKQWLGGAKDQPFDLEKFSRWRWFWDFGGGAMTDLFSHWIDVVHWAMKANEPSMATMLGDKHVFTQWDCPDTIQAAFRYPGFDVVYEGMMSSSIDDGGLEFRGTEATLKLKRSGMSLWRESVKSNENPVLKEDSFIDGTVTHMRNFFDCVVSRQEPNAPVEAGIAAANAGHIGNLAYRKGGLTTWPVKGSGK</sequence>
<reference evidence="3 4" key="1">
    <citation type="submission" date="2019-08" db="EMBL/GenBank/DDBJ databases">
        <title>Complete genome sequence of Terriglobus albidus strain ORNL.</title>
        <authorList>
            <person name="Podar M."/>
        </authorList>
    </citation>
    <scope>NUCLEOTIDE SEQUENCE [LARGE SCALE GENOMIC DNA]</scope>
    <source>
        <strain evidence="3 4">ORNL</strain>
    </source>
</reference>
<evidence type="ECO:0000313" key="4">
    <source>
        <dbReference type="Proteomes" id="UP000321820"/>
    </source>
</evidence>
<feature type="domain" description="GFO/IDH/MocA-like oxidoreductase" evidence="2">
    <location>
        <begin position="173"/>
        <end position="322"/>
    </location>
</feature>
<dbReference type="KEGG" id="talb:FTW19_10890"/>
<dbReference type="OrthoDB" id="127850at2"/>
<evidence type="ECO:0000313" key="3">
    <source>
        <dbReference type="EMBL" id="QEE28460.1"/>
    </source>
</evidence>
<dbReference type="PANTHER" id="PTHR43818:SF5">
    <property type="entry name" value="OXIDOREDUCTASE FAMILY PROTEIN"/>
    <property type="match status" value="1"/>
</dbReference>
<dbReference type="InterPro" id="IPR036291">
    <property type="entry name" value="NAD(P)-bd_dom_sf"/>
</dbReference>
<dbReference type="InterPro" id="IPR050463">
    <property type="entry name" value="Gfo/Idh/MocA_oxidrdct_glycsds"/>
</dbReference>
<evidence type="ECO:0000259" key="1">
    <source>
        <dbReference type="Pfam" id="PF01408"/>
    </source>
</evidence>
<dbReference type="Pfam" id="PF01408">
    <property type="entry name" value="GFO_IDH_MocA"/>
    <property type="match status" value="1"/>
</dbReference>
<dbReference type="Pfam" id="PF22725">
    <property type="entry name" value="GFO_IDH_MocA_C3"/>
    <property type="match status" value="1"/>
</dbReference>
<dbReference type="PANTHER" id="PTHR43818">
    <property type="entry name" value="BCDNA.GH03377"/>
    <property type="match status" value="1"/>
</dbReference>
<proteinExistence type="predicted"/>
<dbReference type="GO" id="GO:0000166">
    <property type="term" value="F:nucleotide binding"/>
    <property type="evidence" value="ECO:0007669"/>
    <property type="project" value="InterPro"/>
</dbReference>
<evidence type="ECO:0000259" key="2">
    <source>
        <dbReference type="Pfam" id="PF22725"/>
    </source>
</evidence>
<organism evidence="3 4">
    <name type="scientific">Terriglobus albidus</name>
    <dbReference type="NCBI Taxonomy" id="1592106"/>
    <lineage>
        <taxon>Bacteria</taxon>
        <taxon>Pseudomonadati</taxon>
        <taxon>Acidobacteriota</taxon>
        <taxon>Terriglobia</taxon>
        <taxon>Terriglobales</taxon>
        <taxon>Acidobacteriaceae</taxon>
        <taxon>Terriglobus</taxon>
    </lineage>
</organism>
<dbReference type="InterPro" id="IPR055170">
    <property type="entry name" value="GFO_IDH_MocA-like_dom"/>
</dbReference>
<dbReference type="SUPFAM" id="SSF51735">
    <property type="entry name" value="NAD(P)-binding Rossmann-fold domains"/>
    <property type="match status" value="1"/>
</dbReference>
<dbReference type="EMBL" id="CP042806">
    <property type="protein sequence ID" value="QEE28460.1"/>
    <property type="molecule type" value="Genomic_DNA"/>
</dbReference>
<name>A0A5B9ECM4_9BACT</name>
<dbReference type="Gene3D" id="3.30.360.10">
    <property type="entry name" value="Dihydrodipicolinate Reductase, domain 2"/>
    <property type="match status" value="1"/>
</dbReference>